<dbReference type="CDD" id="cd00009">
    <property type="entry name" value="AAA"/>
    <property type="match status" value="1"/>
</dbReference>
<dbReference type="SUPFAM" id="SSF52540">
    <property type="entry name" value="P-loop containing nucleoside triphosphate hydrolases"/>
    <property type="match status" value="1"/>
</dbReference>
<keyword evidence="1" id="KW-0067">ATP-binding</keyword>
<accession>A0AAW9PSX4</accession>
<dbReference type="GO" id="GO:0005524">
    <property type="term" value="F:ATP binding"/>
    <property type="evidence" value="ECO:0007669"/>
    <property type="project" value="UniProtKB-KW"/>
</dbReference>
<dbReference type="AlphaFoldDB" id="A0AAW9PSX4"/>
<proteinExistence type="predicted"/>
<dbReference type="InterPro" id="IPR027417">
    <property type="entry name" value="P-loop_NTPase"/>
</dbReference>
<protein>
    <submittedName>
        <fullName evidence="1">ATP-binding protein</fullName>
    </submittedName>
</protein>
<dbReference type="PANTHER" id="PTHR42935:SF1">
    <property type="entry name" value="SLR0930 PROTEIN"/>
    <property type="match status" value="1"/>
</dbReference>
<evidence type="ECO:0000313" key="2">
    <source>
        <dbReference type="Proteomes" id="UP001333818"/>
    </source>
</evidence>
<dbReference type="Pfam" id="PF05673">
    <property type="entry name" value="DUF815"/>
    <property type="match status" value="1"/>
</dbReference>
<keyword evidence="1" id="KW-0547">Nucleotide-binding</keyword>
<gene>
    <name evidence="1" type="ORF">V2H45_12345</name>
</gene>
<dbReference type="PANTHER" id="PTHR42935">
    <property type="entry name" value="SLR0930 PROTEIN"/>
    <property type="match status" value="1"/>
</dbReference>
<dbReference type="EMBL" id="JAZBJZ010000045">
    <property type="protein sequence ID" value="MEE3717545.1"/>
    <property type="molecule type" value="Genomic_DNA"/>
</dbReference>
<organism evidence="1 2">
    <name type="scientific">Tumidithrix elongata BACA0141</name>
    <dbReference type="NCBI Taxonomy" id="2716417"/>
    <lineage>
        <taxon>Bacteria</taxon>
        <taxon>Bacillati</taxon>
        <taxon>Cyanobacteriota</taxon>
        <taxon>Cyanophyceae</taxon>
        <taxon>Pseudanabaenales</taxon>
        <taxon>Pseudanabaenaceae</taxon>
        <taxon>Tumidithrix</taxon>
        <taxon>Tumidithrix elongata</taxon>
    </lineage>
</organism>
<dbReference type="Proteomes" id="UP001333818">
    <property type="component" value="Unassembled WGS sequence"/>
</dbReference>
<name>A0AAW9PSX4_9CYAN</name>
<dbReference type="RefSeq" id="WP_330483974.1">
    <property type="nucleotide sequence ID" value="NZ_JAZBJZ010000045.1"/>
</dbReference>
<dbReference type="Gene3D" id="3.40.50.300">
    <property type="entry name" value="P-loop containing nucleotide triphosphate hydrolases"/>
    <property type="match status" value="1"/>
</dbReference>
<dbReference type="InterPro" id="IPR008533">
    <property type="entry name" value="DUF815"/>
</dbReference>
<evidence type="ECO:0000313" key="1">
    <source>
        <dbReference type="EMBL" id="MEE3717545.1"/>
    </source>
</evidence>
<keyword evidence="2" id="KW-1185">Reference proteome</keyword>
<comment type="caution">
    <text evidence="1">The sequence shown here is derived from an EMBL/GenBank/DDBJ whole genome shotgun (WGS) entry which is preliminary data.</text>
</comment>
<sequence>MKKELFRTIYQVQSYIASLLLYQDTLAQPAGQTYRHLLQTLIESAEGIRSELSCLKAYGEWFKAIAQTGQSWRDYILQQILTADNPFSQQAQKRDFASLPNDLVAAAKHDLRILQKISNLGGETLTQWIEELASDDFKLEDWVEWSGTNSAFARGRSELLSSLIRNFQSSNDWTELVESLAEAYRQNGTGLFAEYVAFRWQAGKLLGLAYPDYVNALDLVGYETQRNALLKNTEFLLAGYAALNVLLYGSRGSGKSSLVKSLLHQYGDRGLRLIEVARSDLKDLLAIMEVLRNAPQKFILFVDDLSFEKEEDDYKALKVLLEGNLNAKPANIVVYATSNRRHLLREYFGDRPRPSATEEVHPWDTVQEKMSLSDRFGLVLTFEPSDQDTYLKIVHHLAHKAGIDLTAEDLEFRALQWATRHNGRSGRTAQQFIDFLHGELQIGLTPFNSPL</sequence>
<reference evidence="1" key="1">
    <citation type="submission" date="2024-01" db="EMBL/GenBank/DDBJ databases">
        <title>Bank of Algae and Cyanobacteria of the Azores (BACA) strain genomes.</title>
        <authorList>
            <person name="Luz R."/>
            <person name="Cordeiro R."/>
            <person name="Fonseca A."/>
            <person name="Goncalves V."/>
        </authorList>
    </citation>
    <scope>NUCLEOTIDE SEQUENCE</scope>
    <source>
        <strain evidence="1">BACA0141</strain>
    </source>
</reference>